<name>A0A1Y1UWX4_9FUNG</name>
<feature type="domain" description="Chitin-binding type-1" evidence="8">
    <location>
        <begin position="16"/>
        <end position="66"/>
    </location>
</feature>
<dbReference type="PROSITE" id="PS00026">
    <property type="entry name" value="CHIT_BIND_I_1"/>
    <property type="match status" value="2"/>
</dbReference>
<dbReference type="SUPFAM" id="SSF57016">
    <property type="entry name" value="Plant lectins/antimicrobial peptides"/>
    <property type="match status" value="2"/>
</dbReference>
<sequence>MSIQIQMCEFGDKCIDGKCGSKWGICPNGQCCSKKGYCGTTSSYCSTNLGCQSEFGDKCIDGRCGSKWGICPNGQCCSKKGYEFGECKFRCGKDIGACPNGQCCSSKGFCGTTSFYCSKSKGCQASFGQCL</sequence>
<gene>
    <name evidence="9" type="ORF">BCR36DRAFT_400257</name>
</gene>
<dbReference type="InterPro" id="IPR018371">
    <property type="entry name" value="Chitin-binding_1_CS"/>
</dbReference>
<evidence type="ECO:0000259" key="8">
    <source>
        <dbReference type="PROSITE" id="PS50941"/>
    </source>
</evidence>
<dbReference type="OrthoDB" id="2139884at2759"/>
<dbReference type="SMART" id="SM00270">
    <property type="entry name" value="ChtBD1"/>
    <property type="match status" value="2"/>
</dbReference>
<evidence type="ECO:0000313" key="9">
    <source>
        <dbReference type="EMBL" id="ORX42662.1"/>
    </source>
</evidence>
<feature type="disulfide bond" evidence="7">
    <location>
        <begin position="26"/>
        <end position="38"/>
    </location>
</feature>
<evidence type="ECO:0000313" key="10">
    <source>
        <dbReference type="Proteomes" id="UP000193719"/>
    </source>
</evidence>
<keyword evidence="2 7" id="KW-0147">Chitin-binding</keyword>
<accession>A0A1Y1UWX4</accession>
<evidence type="ECO:0000256" key="6">
    <source>
        <dbReference type="ARBA" id="ARBA00023277"/>
    </source>
</evidence>
<proteinExistence type="predicted"/>
<reference evidence="9 10" key="2">
    <citation type="submission" date="2016-08" db="EMBL/GenBank/DDBJ databases">
        <title>Pervasive Adenine N6-methylation of Active Genes in Fungi.</title>
        <authorList>
            <consortium name="DOE Joint Genome Institute"/>
            <person name="Mondo S.J."/>
            <person name="Dannebaum R.O."/>
            <person name="Kuo R.C."/>
            <person name="Labutti K."/>
            <person name="Haridas S."/>
            <person name="Kuo A."/>
            <person name="Salamov A."/>
            <person name="Ahrendt S.R."/>
            <person name="Lipzen A."/>
            <person name="Sullivan W."/>
            <person name="Andreopoulos W.B."/>
            <person name="Clum A."/>
            <person name="Lindquist E."/>
            <person name="Daum C."/>
            <person name="Ramamoorthy G.K."/>
            <person name="Gryganskyi A."/>
            <person name="Culley D."/>
            <person name="Magnuson J.K."/>
            <person name="James T.Y."/>
            <person name="O'Malley M.A."/>
            <person name="Stajich J.E."/>
            <person name="Spatafora J.W."/>
            <person name="Visel A."/>
            <person name="Grigoriev I.V."/>
        </authorList>
    </citation>
    <scope>NUCLEOTIDE SEQUENCE [LARGE SCALE GENOMIC DNA]</scope>
    <source>
        <strain evidence="10">finn</strain>
    </source>
</reference>
<keyword evidence="3" id="KW-0479">Metal-binding</keyword>
<dbReference type="Gene3D" id="3.30.60.10">
    <property type="entry name" value="Endochitinase-like"/>
    <property type="match status" value="2"/>
</dbReference>
<organism evidence="9 10">
    <name type="scientific">Piromyces finnis</name>
    <dbReference type="NCBI Taxonomy" id="1754191"/>
    <lineage>
        <taxon>Eukaryota</taxon>
        <taxon>Fungi</taxon>
        <taxon>Fungi incertae sedis</taxon>
        <taxon>Chytridiomycota</taxon>
        <taxon>Chytridiomycota incertae sedis</taxon>
        <taxon>Neocallimastigomycetes</taxon>
        <taxon>Neocallimastigales</taxon>
        <taxon>Neocallimastigaceae</taxon>
        <taxon>Piromyces</taxon>
    </lineage>
</organism>
<dbReference type="PANTHER" id="PTHR46471:SF2">
    <property type="entry name" value="CHITIN DEACETYLASE-RELATED"/>
    <property type="match status" value="1"/>
</dbReference>
<dbReference type="GO" id="GO:0046872">
    <property type="term" value="F:metal ion binding"/>
    <property type="evidence" value="ECO:0007669"/>
    <property type="project" value="UniProtKB-KW"/>
</dbReference>
<keyword evidence="7" id="KW-1015">Disulfide bond</keyword>
<protein>
    <recommendedName>
        <fullName evidence="8">Chitin-binding type-1 domain-containing protein</fullName>
    </recommendedName>
</protein>
<dbReference type="STRING" id="1754191.A0A1Y1UWX4"/>
<keyword evidence="4" id="KW-0732">Signal</keyword>
<evidence type="ECO:0000256" key="1">
    <source>
        <dbReference type="ARBA" id="ARBA00001941"/>
    </source>
</evidence>
<evidence type="ECO:0000256" key="2">
    <source>
        <dbReference type="ARBA" id="ARBA00022669"/>
    </source>
</evidence>
<dbReference type="InterPro" id="IPR001002">
    <property type="entry name" value="Chitin-bd_1"/>
</dbReference>
<comment type="caution">
    <text evidence="7">Lacks conserved residue(s) required for the propagation of feature annotation.</text>
</comment>
<dbReference type="PROSITE" id="PS50941">
    <property type="entry name" value="CHIT_BIND_I_2"/>
    <property type="match status" value="2"/>
</dbReference>
<feature type="domain" description="Chitin-binding type-1" evidence="8">
    <location>
        <begin position="88"/>
        <end position="131"/>
    </location>
</feature>
<dbReference type="Proteomes" id="UP000193719">
    <property type="component" value="Unassembled WGS sequence"/>
</dbReference>
<evidence type="ECO:0000256" key="7">
    <source>
        <dbReference type="PROSITE-ProRule" id="PRU00261"/>
    </source>
</evidence>
<evidence type="ECO:0000256" key="5">
    <source>
        <dbReference type="ARBA" id="ARBA00022801"/>
    </source>
</evidence>
<feature type="disulfide bond" evidence="7">
    <location>
        <begin position="98"/>
        <end position="110"/>
    </location>
</feature>
<dbReference type="InterPro" id="IPR036861">
    <property type="entry name" value="Endochitinase-like_sf"/>
</dbReference>
<feature type="disulfide bond" evidence="7">
    <location>
        <begin position="31"/>
        <end position="45"/>
    </location>
</feature>
<evidence type="ECO:0000256" key="4">
    <source>
        <dbReference type="ARBA" id="ARBA00022729"/>
    </source>
</evidence>
<dbReference type="PANTHER" id="PTHR46471">
    <property type="entry name" value="CHITIN DEACETYLASE"/>
    <property type="match status" value="1"/>
</dbReference>
<dbReference type="EMBL" id="MCFH01000062">
    <property type="protein sequence ID" value="ORX42662.1"/>
    <property type="molecule type" value="Genomic_DNA"/>
</dbReference>
<dbReference type="Pfam" id="PF00187">
    <property type="entry name" value="Chitin_bind_1"/>
    <property type="match status" value="2"/>
</dbReference>
<comment type="caution">
    <text evidence="9">The sequence shown here is derived from an EMBL/GenBank/DDBJ whole genome shotgun (WGS) entry which is preliminary data.</text>
</comment>
<reference evidence="9 10" key="1">
    <citation type="submission" date="2016-08" db="EMBL/GenBank/DDBJ databases">
        <title>Genomes of anaerobic fungi encode conserved fungal cellulosomes for biomass hydrolysis.</title>
        <authorList>
            <consortium name="DOE Joint Genome Institute"/>
            <person name="Haitjema C.H."/>
            <person name="Gilmore S.P."/>
            <person name="Henske J.K."/>
            <person name="Solomon K.V."/>
            <person name="De Groot R."/>
            <person name="Kuo A."/>
            <person name="Mondo S.J."/>
            <person name="Salamov A.A."/>
            <person name="Labutti K."/>
            <person name="Zhao Z."/>
            <person name="Chiniquy J."/>
            <person name="Barry K."/>
            <person name="Brewer H.M."/>
            <person name="Purvine S.O."/>
            <person name="Wright A.T."/>
            <person name="Boxma B."/>
            <person name="Van Alen T."/>
            <person name="Hackstein J.H."/>
            <person name="Baker S.E."/>
            <person name="Grigoriev I.V."/>
            <person name="O'Malley M.A."/>
        </authorList>
    </citation>
    <scope>NUCLEOTIDE SEQUENCE [LARGE SCALE GENOMIC DNA]</scope>
    <source>
        <strain evidence="10">finn</strain>
    </source>
</reference>
<keyword evidence="10" id="KW-1185">Reference proteome</keyword>
<keyword evidence="6" id="KW-0119">Carbohydrate metabolism</keyword>
<dbReference type="AlphaFoldDB" id="A0A1Y1UWX4"/>
<dbReference type="GO" id="GO:0016787">
    <property type="term" value="F:hydrolase activity"/>
    <property type="evidence" value="ECO:0007669"/>
    <property type="project" value="UniProtKB-KW"/>
</dbReference>
<keyword evidence="5" id="KW-0378">Hydrolase</keyword>
<dbReference type="GO" id="GO:0008061">
    <property type="term" value="F:chitin binding"/>
    <property type="evidence" value="ECO:0007669"/>
    <property type="project" value="UniProtKB-UniRule"/>
</dbReference>
<evidence type="ECO:0000256" key="3">
    <source>
        <dbReference type="ARBA" id="ARBA00022723"/>
    </source>
</evidence>
<comment type="cofactor">
    <cofactor evidence="1">
        <name>Co(2+)</name>
        <dbReference type="ChEBI" id="CHEBI:48828"/>
    </cofactor>
</comment>
<feature type="disulfide bond" evidence="7">
    <location>
        <begin position="103"/>
        <end position="117"/>
    </location>
</feature>